<feature type="transmembrane region" description="Helical" evidence="3">
    <location>
        <begin position="333"/>
        <end position="358"/>
    </location>
</feature>
<dbReference type="RefSeq" id="WP_048733199.1">
    <property type="nucleotide sequence ID" value="NZ_CP012033.1"/>
</dbReference>
<keyword evidence="1" id="KW-0813">Transport</keyword>
<feature type="transmembrane region" description="Helical" evidence="3">
    <location>
        <begin position="110"/>
        <end position="127"/>
    </location>
</feature>
<dbReference type="PANTHER" id="PTHR11328:SF24">
    <property type="entry name" value="MAJOR FACILITATOR SUPERFAMILY (MFS) PROFILE DOMAIN-CONTAINING PROTEIN"/>
    <property type="match status" value="1"/>
</dbReference>
<gene>
    <name evidence="4" type="ORF">ABN16_04295</name>
</gene>
<feature type="transmembrane region" description="Helical" evidence="3">
    <location>
        <begin position="379"/>
        <end position="399"/>
    </location>
</feature>
<feature type="transmembrane region" description="Helical" evidence="3">
    <location>
        <begin position="276"/>
        <end position="296"/>
    </location>
</feature>
<dbReference type="Proteomes" id="UP000036000">
    <property type="component" value="Chromosome"/>
</dbReference>
<evidence type="ECO:0000256" key="3">
    <source>
        <dbReference type="SAM" id="Phobius"/>
    </source>
</evidence>
<accession>A0AAC8ZGR8</accession>
<evidence type="ECO:0000256" key="2">
    <source>
        <dbReference type="SAM" id="MobiDB-lite"/>
    </source>
</evidence>
<evidence type="ECO:0000313" key="4">
    <source>
        <dbReference type="EMBL" id="AKP64289.1"/>
    </source>
</evidence>
<protein>
    <submittedName>
        <fullName evidence="4">Sugar:proton symporter</fullName>
    </submittedName>
</protein>
<feature type="transmembrane region" description="Helical" evidence="3">
    <location>
        <begin position="45"/>
        <end position="68"/>
    </location>
</feature>
<sequence>MGNWKLWKQRMFYGSTDMAGNLIWQIVGLYLLFYYSTVLGLSPAFVGTLFLVVRFIDAFDALFYGYLIDHTHSKYGKSRPYFLWFGIPLGILTMLLFFNPTFGGNKGIQMAWVSVIYTLFSLVYSGANTPITAILPSLTSDPDERTNLASARMVMTNIGTAVIGWISLPMVAKLGNGNARQGWAIWGVIIGILIIVLFIGAFLNLREKSAAETETTDDGEQKSEIKEHLSVKESLKGAFRNKPWVLLSISFILLQTFWVMRMGTAVYYLTYVYRRPGLVGAFNGLVIVAVLGNVSVPFLSKFMKHKNVLALAMVLFAVGEVLMPLGMRMNSVPLLFAGNIIALVAMGAAFSIAFVMIADTIEYARSELHIDEPGFLSSVPMVGAKLGMGIGGALSGWILTFGGFEATAKVQSAKALGAISSNFVWLPIALAVVIVVILQMYKLDEDELASAKALQDAKEGVTPETHDENEHLKHEDA</sequence>
<feature type="compositionally biased region" description="Basic and acidic residues" evidence="2">
    <location>
        <begin position="455"/>
        <end position="477"/>
    </location>
</feature>
<feature type="region of interest" description="Disordered" evidence="2">
    <location>
        <begin position="454"/>
        <end position="477"/>
    </location>
</feature>
<evidence type="ECO:0000313" key="5">
    <source>
        <dbReference type="Proteomes" id="UP000036000"/>
    </source>
</evidence>
<dbReference type="GO" id="GO:0015293">
    <property type="term" value="F:symporter activity"/>
    <property type="evidence" value="ECO:0007669"/>
    <property type="project" value="InterPro"/>
</dbReference>
<dbReference type="NCBIfam" id="TIGR00792">
    <property type="entry name" value="gph"/>
    <property type="match status" value="1"/>
</dbReference>
<keyword evidence="3" id="KW-1133">Transmembrane helix</keyword>
<keyword evidence="3" id="KW-0472">Membrane</keyword>
<evidence type="ECO:0000256" key="1">
    <source>
        <dbReference type="ARBA" id="ARBA00022597"/>
    </source>
</evidence>
<dbReference type="AlphaFoldDB" id="A0AAC8ZGR8"/>
<dbReference type="InterPro" id="IPR036259">
    <property type="entry name" value="MFS_trans_sf"/>
</dbReference>
<dbReference type="PANTHER" id="PTHR11328">
    <property type="entry name" value="MAJOR FACILITATOR SUPERFAMILY DOMAIN-CONTAINING PROTEIN"/>
    <property type="match status" value="1"/>
</dbReference>
<keyword evidence="5" id="KW-1185">Reference proteome</keyword>
<keyword evidence="1" id="KW-0762">Sugar transport</keyword>
<feature type="transmembrane region" description="Helical" evidence="3">
    <location>
        <begin position="80"/>
        <end position="98"/>
    </location>
</feature>
<dbReference type="Gene3D" id="1.20.1250.20">
    <property type="entry name" value="MFS general substrate transporter like domains"/>
    <property type="match status" value="1"/>
</dbReference>
<organism evidence="4 5">
    <name type="scientific">Levilactobacillus koreensis</name>
    <dbReference type="NCBI Taxonomy" id="637971"/>
    <lineage>
        <taxon>Bacteria</taxon>
        <taxon>Bacillati</taxon>
        <taxon>Bacillota</taxon>
        <taxon>Bacilli</taxon>
        <taxon>Lactobacillales</taxon>
        <taxon>Lactobacillaceae</taxon>
        <taxon>Levilactobacillus</taxon>
    </lineage>
</organism>
<feature type="transmembrane region" description="Helical" evidence="3">
    <location>
        <begin position="244"/>
        <end position="270"/>
    </location>
</feature>
<feature type="transmembrane region" description="Helical" evidence="3">
    <location>
        <begin position="148"/>
        <end position="171"/>
    </location>
</feature>
<dbReference type="EMBL" id="CP012033">
    <property type="protein sequence ID" value="AKP64289.1"/>
    <property type="molecule type" value="Genomic_DNA"/>
</dbReference>
<name>A0AAC8ZGR8_9LACO</name>
<dbReference type="SUPFAM" id="SSF103473">
    <property type="entry name" value="MFS general substrate transporter"/>
    <property type="match status" value="1"/>
</dbReference>
<reference evidence="4 5" key="1">
    <citation type="submission" date="2015-07" db="EMBL/GenBank/DDBJ databases">
        <title>Lactobacillus korensis/26-25/ whole genome sequencing.</title>
        <authorList>
            <person name="Kim M.K."/>
            <person name="Im W.-T."/>
            <person name="Srinivasan S."/>
            <person name="Lee J.-J."/>
        </authorList>
    </citation>
    <scope>NUCLEOTIDE SEQUENCE [LARGE SCALE GENOMIC DNA]</scope>
    <source>
        <strain evidence="4 5">26-25</strain>
    </source>
</reference>
<dbReference type="CDD" id="cd17332">
    <property type="entry name" value="MFS_MelB_like"/>
    <property type="match status" value="1"/>
</dbReference>
<feature type="transmembrane region" description="Helical" evidence="3">
    <location>
        <begin position="183"/>
        <end position="203"/>
    </location>
</feature>
<feature type="transmembrane region" description="Helical" evidence="3">
    <location>
        <begin position="12"/>
        <end position="33"/>
    </location>
</feature>
<dbReference type="GO" id="GO:0006814">
    <property type="term" value="P:sodium ion transport"/>
    <property type="evidence" value="ECO:0007669"/>
    <property type="project" value="InterPro"/>
</dbReference>
<dbReference type="GO" id="GO:0008643">
    <property type="term" value="P:carbohydrate transport"/>
    <property type="evidence" value="ECO:0007669"/>
    <property type="project" value="InterPro"/>
</dbReference>
<feature type="transmembrane region" description="Helical" evidence="3">
    <location>
        <begin position="419"/>
        <end position="438"/>
    </location>
</feature>
<keyword evidence="3" id="KW-0812">Transmembrane</keyword>
<dbReference type="InterPro" id="IPR039672">
    <property type="entry name" value="MFS_2"/>
</dbReference>
<dbReference type="KEGG" id="lko:ABN16_04295"/>
<feature type="transmembrane region" description="Helical" evidence="3">
    <location>
        <begin position="308"/>
        <end position="327"/>
    </location>
</feature>
<dbReference type="GO" id="GO:0005886">
    <property type="term" value="C:plasma membrane"/>
    <property type="evidence" value="ECO:0007669"/>
    <property type="project" value="TreeGrafter"/>
</dbReference>
<dbReference type="Pfam" id="PF13347">
    <property type="entry name" value="MFS_2"/>
    <property type="match status" value="1"/>
</dbReference>
<dbReference type="InterPro" id="IPR001927">
    <property type="entry name" value="Na/Gal_symport"/>
</dbReference>
<proteinExistence type="predicted"/>